<dbReference type="EMBL" id="BPLF01000001">
    <property type="protein sequence ID" value="GIX60904.1"/>
    <property type="molecule type" value="Genomic_DNA"/>
</dbReference>
<dbReference type="SUPFAM" id="SSF50978">
    <property type="entry name" value="WD40 repeat-like"/>
    <property type="match status" value="1"/>
</dbReference>
<proteinExistence type="predicted"/>
<dbReference type="InterPro" id="IPR036322">
    <property type="entry name" value="WD40_repeat_dom_sf"/>
</dbReference>
<feature type="compositionally biased region" description="Basic and acidic residues" evidence="1">
    <location>
        <begin position="26"/>
        <end position="38"/>
    </location>
</feature>
<comment type="caution">
    <text evidence="2">The sequence shown here is derived from an EMBL/GenBank/DDBJ whole genome shotgun (WGS) entry which is preliminary data.</text>
</comment>
<dbReference type="GeneID" id="94192387"/>
<evidence type="ECO:0000256" key="1">
    <source>
        <dbReference type="SAM" id="MobiDB-lite"/>
    </source>
</evidence>
<sequence>MNCETDEDIDVEETSAQPRASSRLSGQERRNEPVAKKKDPEIACLDTEAFERRTKFLREVFLDPKRRHTYEWTSTEKKILSLDEFHNPGLYKEWRPAETEDMASRLFNNLIFNFSHLAMVNVGATVLLCRLINEFVNIAGHYQLMFMIVRKEVGEQDTQDSLRVGFIYRGEHRDDRVFGSRTLIYRGPKKEDFQCLTEGISFNVHAYTSEEFRIYPPCEACRDRKTEMRTRLWLPEVTFKAHVVGLEVTSAIVNSRRNYLAAVKKVDGAVHILDVTRMLQVTLEVVHRWKVIHECYIKRCRDLTTRVEYAEFAAALDIHMRGKVAEQLTPLIPPKHCTGCLLRSEDLRALDAIKQVATEFELPVKPIKCVGVDLATEPYKGVPLRQITEETCLSFVYSSIENLRVVVPVYLAAVGGSKICLWRIGDVNDGGVRQPILEMKFPEGCRPTDVTATLGIAKDYFSLASDKFVNEPVLYATDDTGFLRMWTVTSTECEAALQVDTSALLSVDVNKMYPNMLVIGVETGKIKLYNVWKQCMAVAGPAPDIDFMRMTTIPSYLPTEVYEYLKWYHPVVKVKWINDTLVLAQYAEPLHVAQSPNAATVAIWNLAKDIFDRSDAILCHRSWSHDLSQSWHLAARLVCLYGGHYASLGGVLSSDCRWSNYNGLIAISSDTTGQLHIYRPGVWTWTDYDDAFCLARYTGNEQFHTKILDKVIREQEYLMQPGAGELMPSSELRKNRAKFNSFIEIAAQELETIEVNKVLQNDFGSLPPWAKRTLKLNAEVEKLMKQTQKNLRDREISEHEMCGDRVVR</sequence>
<accession>A0AAV4LM44</accession>
<keyword evidence="3" id="KW-1185">Reference proteome</keyword>
<feature type="region of interest" description="Disordered" evidence="1">
    <location>
        <begin position="1"/>
        <end position="38"/>
    </location>
</feature>
<protein>
    <submittedName>
        <fullName evidence="2">Katanin P80 subunit, putative</fullName>
    </submittedName>
</protein>
<reference evidence="2 3" key="1">
    <citation type="submission" date="2021-06" db="EMBL/GenBank/DDBJ databases">
        <title>Genome sequence of Babesia caballi.</title>
        <authorList>
            <person name="Yamagishi J."/>
            <person name="Kidaka T."/>
            <person name="Ochi A."/>
        </authorList>
    </citation>
    <scope>NUCLEOTIDE SEQUENCE [LARGE SCALE GENOMIC DNA]</scope>
    <source>
        <strain evidence="2">USDA-D6B2</strain>
    </source>
</reference>
<name>A0AAV4LM44_BABCB</name>
<dbReference type="AlphaFoldDB" id="A0AAV4LM44"/>
<evidence type="ECO:0000313" key="2">
    <source>
        <dbReference type="EMBL" id="GIX60904.1"/>
    </source>
</evidence>
<gene>
    <name evidence="2" type="ORF">BcabD6B2_03390</name>
</gene>
<feature type="compositionally biased region" description="Polar residues" evidence="1">
    <location>
        <begin position="14"/>
        <end position="25"/>
    </location>
</feature>
<dbReference type="InterPro" id="IPR015943">
    <property type="entry name" value="WD40/YVTN_repeat-like_dom_sf"/>
</dbReference>
<dbReference type="Gene3D" id="2.130.10.10">
    <property type="entry name" value="YVTN repeat-like/Quinoprotein amine dehydrogenase"/>
    <property type="match status" value="1"/>
</dbReference>
<dbReference type="RefSeq" id="XP_067712975.1">
    <property type="nucleotide sequence ID" value="XM_067856874.1"/>
</dbReference>
<feature type="compositionally biased region" description="Acidic residues" evidence="1">
    <location>
        <begin position="1"/>
        <end position="13"/>
    </location>
</feature>
<evidence type="ECO:0000313" key="3">
    <source>
        <dbReference type="Proteomes" id="UP001497744"/>
    </source>
</evidence>
<dbReference type="Proteomes" id="UP001497744">
    <property type="component" value="Unassembled WGS sequence"/>
</dbReference>
<organism evidence="2 3">
    <name type="scientific">Babesia caballi</name>
    <dbReference type="NCBI Taxonomy" id="5871"/>
    <lineage>
        <taxon>Eukaryota</taxon>
        <taxon>Sar</taxon>
        <taxon>Alveolata</taxon>
        <taxon>Apicomplexa</taxon>
        <taxon>Aconoidasida</taxon>
        <taxon>Piroplasmida</taxon>
        <taxon>Babesiidae</taxon>
        <taxon>Babesia</taxon>
    </lineage>
</organism>